<dbReference type="CDD" id="cd14745">
    <property type="entry name" value="GH66"/>
    <property type="match status" value="1"/>
</dbReference>
<dbReference type="InterPro" id="IPR013780">
    <property type="entry name" value="Glyco_hydro_b"/>
</dbReference>
<proteinExistence type="predicted"/>
<dbReference type="EC" id="2.4.1.248" evidence="2"/>
<dbReference type="EMBL" id="CACRSM010000002">
    <property type="protein sequence ID" value="VYS84774.1"/>
    <property type="molecule type" value="Genomic_DNA"/>
</dbReference>
<evidence type="ECO:0000256" key="1">
    <source>
        <dbReference type="ARBA" id="ARBA00022729"/>
    </source>
</evidence>
<gene>
    <name evidence="2" type="ORF">AOLFYP35_00542</name>
</gene>
<dbReference type="Gene3D" id="2.60.40.1180">
    <property type="entry name" value="Golgi alpha-mannosidase II"/>
    <property type="match status" value="1"/>
</dbReference>
<protein>
    <submittedName>
        <fullName evidence="2">Cycloisomaltooligosaccharide glucanotransferase</fullName>
        <ecNumber evidence="2">2.4.1.248</ecNumber>
    </submittedName>
</protein>
<name>A0A6N2RVW8_9ACTO</name>
<dbReference type="SUPFAM" id="SSF51445">
    <property type="entry name" value="(Trans)glycosidases"/>
    <property type="match status" value="1"/>
</dbReference>
<keyword evidence="1" id="KW-0732">Signal</keyword>
<dbReference type="InterPro" id="IPR025092">
    <property type="entry name" value="Glyco_hydro_66"/>
</dbReference>
<reference evidence="2" key="1">
    <citation type="submission" date="2019-11" db="EMBL/GenBank/DDBJ databases">
        <authorList>
            <person name="Feng L."/>
        </authorList>
    </citation>
    <scope>NUCLEOTIDE SEQUENCE</scope>
    <source>
        <strain evidence="2">AodontolyticusLFYP35</strain>
    </source>
</reference>
<dbReference type="Gene3D" id="3.20.20.80">
    <property type="entry name" value="Glycosidases"/>
    <property type="match status" value="1"/>
</dbReference>
<organism evidence="2">
    <name type="scientific">Schaalia odontolytica</name>
    <dbReference type="NCBI Taxonomy" id="1660"/>
    <lineage>
        <taxon>Bacteria</taxon>
        <taxon>Bacillati</taxon>
        <taxon>Actinomycetota</taxon>
        <taxon>Actinomycetes</taxon>
        <taxon>Actinomycetales</taxon>
        <taxon>Actinomycetaceae</taxon>
        <taxon>Schaalia</taxon>
    </lineage>
</organism>
<keyword evidence="2" id="KW-0808">Transferase</keyword>
<keyword evidence="2" id="KW-0328">Glycosyltransferase</keyword>
<dbReference type="GO" id="GO:0016757">
    <property type="term" value="F:glycosyltransferase activity"/>
    <property type="evidence" value="ECO:0007669"/>
    <property type="project" value="UniProtKB-KW"/>
</dbReference>
<accession>A0A6N2RVW8</accession>
<evidence type="ECO:0000313" key="2">
    <source>
        <dbReference type="EMBL" id="VYS84774.1"/>
    </source>
</evidence>
<dbReference type="AlphaFoldDB" id="A0A6N2RVW8"/>
<dbReference type="InterPro" id="IPR017853">
    <property type="entry name" value="GH"/>
</dbReference>
<sequence>MRAGAVKGFNPMFELLPVSAAFQVKDDVCIDIVVDSPLPPSATLRLTHLGRVIAEAEPPLGESVSFGTLEEGGYGVLLCDGDEVLASTALQVLDDTRQRLRYGFVASYAPDKDVEAVARLARKLHLNGIQFYDWAYRHADLVGGGETYLDPLDQPISLETVRRLIRALAQAGSRSFGYAAVYGVGNEEWDQWKDAALMQCDGTPYELGGFLQIVDPAAREWLAHFIADLQKCVEEVGFQGFHLDQYGYPKYATRADGELIDLSQSFTRMINAARDGLPNTVLVFNNVNDFPTWATAGTAQDAVYIEPWAPITTLGALAGVAARARSVAQGKPVVLAAYQSVYSKASAEESEQANKLTMAALFSHGATQLLAGEGGNVLVDPYYVNNHQAADSTLEMLKRWYDFLVEHDEILMDPYIAEVTDSFAGPLNEDVEVAYDNLCVTEDPAEGAVWRRVTTTRHGLVVHLINLVGQKDTLWDGPKRSGILVEGGRLTLRCCAGRTPRVFVADPDGSGHLEELRVHCEGAQAKVDLPPLQVWQVLRVIL</sequence>
<dbReference type="Pfam" id="PF13199">
    <property type="entry name" value="Glyco_hydro_66"/>
    <property type="match status" value="1"/>
</dbReference>